<feature type="active site" description="Proton acceptor" evidence="1">
    <location>
        <position position="21"/>
    </location>
</feature>
<protein>
    <submittedName>
        <fullName evidence="4">UDP-2,4-diacetamido-2,4, 6-trideoxy-beta-L-altropyranose hydrolase</fullName>
        <ecNumber evidence="4">3.6.1.57</ecNumber>
    </submittedName>
</protein>
<dbReference type="GO" id="GO:0016787">
    <property type="term" value="F:hydrolase activity"/>
    <property type="evidence" value="ECO:0007669"/>
    <property type="project" value="UniProtKB-KW"/>
</dbReference>
<reference evidence="4 5" key="1">
    <citation type="submission" date="2021-05" db="EMBL/GenBank/DDBJ databases">
        <title>A Polyphasic approach of four new species of the genus Ohtaekwangia: Ohtaekwangia histidinii sp. nov., Ohtaekwangia cretensis sp. nov., Ohtaekwangia indiensis sp. nov., Ohtaekwangia reichenbachii sp. nov. from diverse environment.</title>
        <authorList>
            <person name="Octaviana S."/>
        </authorList>
    </citation>
    <scope>NUCLEOTIDE SEQUENCE [LARGE SCALE GENOMIC DNA]</scope>
    <source>
        <strain evidence="4 5">PWU5</strain>
    </source>
</reference>
<dbReference type="CDD" id="cd04301">
    <property type="entry name" value="NAT_SF"/>
    <property type="match status" value="1"/>
</dbReference>
<evidence type="ECO:0000256" key="2">
    <source>
        <dbReference type="PIRSR" id="PIRSR620023-2"/>
    </source>
</evidence>
<gene>
    <name evidence="4" type="primary">pseG</name>
    <name evidence="4" type="ORF">KK062_28465</name>
</gene>
<sequence>MSQQTHLYFRADGSSHMGLGHIHRSLALASMVADAFVCTFVTRNPLPALKTMIADVCQDCIDLGNIEPAQEAVHFAGNILTAQDIVVLDGYHFDLSYQQAIARTGCKIVCLDDIHRYHFLAHAIINHAGGVDSSLYSAEPYTRFYLGPRYTLLKKPFLEAARHRHETPAGNALFICLGGADPGNQTRFVLEKCLPHNFDEYIVVVGAAYQHSASLQAFAAQHGDIRILSNLGAEEMVTSMQRCRTAVCSPSGVAYEYLCTGGALYVHQTADNQEDLCNYLLRASLAFTFADFPTVPATIVAHAVAEQAKIFDGRSNQRLRKIFLTLDYDLHATFRRATEADVDVTYAWANDPETRSQSFQSDAIPYGNHENWFRKKIATDATYYYIVVYKQQPVAQIRFDLMEGEALISYGIDAAYRSKGLGTWVLQHGIEQFRKDHAQPVGIIGYVKASNEKSNTIFRNMGFTQVPVEEKYKDAFKYKL</sequence>
<dbReference type="SUPFAM" id="SSF55729">
    <property type="entry name" value="Acyl-CoA N-acyltransferases (Nat)"/>
    <property type="match status" value="1"/>
</dbReference>
<proteinExistence type="predicted"/>
<keyword evidence="5" id="KW-1185">Reference proteome</keyword>
<dbReference type="InterPro" id="IPR016181">
    <property type="entry name" value="Acyl_CoA_acyltransferase"/>
</dbReference>
<accession>A0AAP2E4N4</accession>
<evidence type="ECO:0000313" key="5">
    <source>
        <dbReference type="Proteomes" id="UP001319080"/>
    </source>
</evidence>
<name>A0AAP2E4N4_9BACT</name>
<keyword evidence="4" id="KW-0378">Hydrolase</keyword>
<organism evidence="4 5">
    <name type="scientific">Dawidia cretensis</name>
    <dbReference type="NCBI Taxonomy" id="2782350"/>
    <lineage>
        <taxon>Bacteria</taxon>
        <taxon>Pseudomonadati</taxon>
        <taxon>Bacteroidota</taxon>
        <taxon>Cytophagia</taxon>
        <taxon>Cytophagales</taxon>
        <taxon>Chryseotaleaceae</taxon>
        <taxon>Dawidia</taxon>
    </lineage>
</organism>
<evidence type="ECO:0000313" key="4">
    <source>
        <dbReference type="EMBL" id="MBT1712209.1"/>
    </source>
</evidence>
<dbReference type="RefSeq" id="WP_254087776.1">
    <property type="nucleotide sequence ID" value="NZ_JAHESE010000054.1"/>
</dbReference>
<dbReference type="NCBIfam" id="TIGR03590">
    <property type="entry name" value="PseG"/>
    <property type="match status" value="1"/>
</dbReference>
<dbReference type="Gene3D" id="3.40.50.2000">
    <property type="entry name" value="Glycogen Phosphorylase B"/>
    <property type="match status" value="1"/>
</dbReference>
<dbReference type="InterPro" id="IPR020023">
    <property type="entry name" value="PseG"/>
</dbReference>
<comment type="caution">
    <text evidence="4">The sequence shown here is derived from an EMBL/GenBank/DDBJ whole genome shotgun (WGS) entry which is preliminary data.</text>
</comment>
<dbReference type="Gene3D" id="3.40.50.11190">
    <property type="match status" value="1"/>
</dbReference>
<dbReference type="AlphaFoldDB" id="A0AAP2E4N4"/>
<feature type="binding site" evidence="2">
    <location>
        <position position="256"/>
    </location>
    <ligand>
        <name>substrate</name>
    </ligand>
</feature>
<evidence type="ECO:0000259" key="3">
    <source>
        <dbReference type="PROSITE" id="PS51186"/>
    </source>
</evidence>
<dbReference type="Pfam" id="PF13302">
    <property type="entry name" value="Acetyltransf_3"/>
    <property type="match status" value="1"/>
</dbReference>
<evidence type="ECO:0000256" key="1">
    <source>
        <dbReference type="PIRSR" id="PIRSR620023-1"/>
    </source>
</evidence>
<dbReference type="GO" id="GO:0016747">
    <property type="term" value="F:acyltransferase activity, transferring groups other than amino-acyl groups"/>
    <property type="evidence" value="ECO:0007669"/>
    <property type="project" value="InterPro"/>
</dbReference>
<dbReference type="PROSITE" id="PS51186">
    <property type="entry name" value="GNAT"/>
    <property type="match status" value="1"/>
</dbReference>
<dbReference type="EMBL" id="JAHESE010000054">
    <property type="protein sequence ID" value="MBT1712209.1"/>
    <property type="molecule type" value="Genomic_DNA"/>
</dbReference>
<dbReference type="InterPro" id="IPR000182">
    <property type="entry name" value="GNAT_dom"/>
</dbReference>
<dbReference type="Gene3D" id="3.40.630.30">
    <property type="match status" value="1"/>
</dbReference>
<dbReference type="Proteomes" id="UP001319080">
    <property type="component" value="Unassembled WGS sequence"/>
</dbReference>
<dbReference type="EC" id="3.6.1.57" evidence="4"/>
<feature type="domain" description="N-acetyltransferase" evidence="3">
    <location>
        <begin position="332"/>
        <end position="480"/>
    </location>
</feature>